<comment type="catalytic activity">
    <reaction evidence="4 5">
        <text>P(1),P(4)-bis(5'-adenosyl) tetraphosphate + H2O = 2 ADP + 2 H(+)</text>
        <dbReference type="Rhea" id="RHEA:24252"/>
        <dbReference type="ChEBI" id="CHEBI:15377"/>
        <dbReference type="ChEBI" id="CHEBI:15378"/>
        <dbReference type="ChEBI" id="CHEBI:58141"/>
        <dbReference type="ChEBI" id="CHEBI:456216"/>
        <dbReference type="EC" id="3.6.1.41"/>
    </reaction>
</comment>
<evidence type="ECO:0000259" key="6">
    <source>
        <dbReference type="Pfam" id="PF00149"/>
    </source>
</evidence>
<comment type="similarity">
    <text evidence="2 5">Belongs to the Ap4A hydrolase family.</text>
</comment>
<dbReference type="InterPro" id="IPR004617">
    <property type="entry name" value="ApaH"/>
</dbReference>
<feature type="domain" description="Calcineurin-like phosphoesterase" evidence="6">
    <location>
        <begin position="1"/>
        <end position="172"/>
    </location>
</feature>
<organism evidence="7 8">
    <name type="scientific">Cycloclasticus pugetii</name>
    <dbReference type="NCBI Taxonomy" id="34068"/>
    <lineage>
        <taxon>Bacteria</taxon>
        <taxon>Pseudomonadati</taxon>
        <taxon>Pseudomonadota</taxon>
        <taxon>Gammaproteobacteria</taxon>
        <taxon>Thiotrichales</taxon>
        <taxon>Piscirickettsiaceae</taxon>
        <taxon>Cycloclasticus</taxon>
    </lineage>
</organism>
<dbReference type="RefSeq" id="WP_016390537.1">
    <property type="nucleotide sequence ID" value="NZ_KE646808.1"/>
</dbReference>
<evidence type="ECO:0000256" key="1">
    <source>
        <dbReference type="ARBA" id="ARBA00003413"/>
    </source>
</evidence>
<comment type="function">
    <text evidence="1 5">Hydrolyzes diadenosine 5',5'''-P1,P4-tetraphosphate to yield ADP.</text>
</comment>
<evidence type="ECO:0000256" key="3">
    <source>
        <dbReference type="ARBA" id="ARBA00022801"/>
    </source>
</evidence>
<dbReference type="PIRSF" id="PIRSF000903">
    <property type="entry name" value="B5n-ttraPtase_sm"/>
    <property type="match status" value="1"/>
</dbReference>
<sequence>MTTYAIGDVQGCYDSLRRLLDKIQFDPNKDQLWFAGDLINRGPKSLETLRFIISLGDSAHSVLGNHECHFLASARGHKKAHRTDTFADILEAHDADQLIHWVRSLPFLHHDKTLGYTMIHAGLPAPWTLEDAKRYAKELEAAFQSDLFDPFLASMYGNKPTHWDNSLSGHARLRFIINCFTRMRFCDEQGHLEFKEKGSPADSPPHLIPWFEVPKRQTAQEKIVFGHWSTLGLNKQNNAFCLDSGCLWGGQLSAMTLDGTERIISLDCDASLEPY</sequence>
<accession>A0AB33Z271</accession>
<evidence type="ECO:0000256" key="4">
    <source>
        <dbReference type="ARBA" id="ARBA00049417"/>
    </source>
</evidence>
<dbReference type="NCBIfam" id="TIGR00668">
    <property type="entry name" value="apaH"/>
    <property type="match status" value="1"/>
</dbReference>
<comment type="caution">
    <text evidence="7">The sequence shown here is derived from an EMBL/GenBank/DDBJ whole genome shotgun (WGS) entry which is preliminary data.</text>
</comment>
<dbReference type="Proteomes" id="UP000015462">
    <property type="component" value="Unassembled WGS sequence"/>
</dbReference>
<proteinExistence type="inferred from homology"/>
<dbReference type="InterPro" id="IPR004843">
    <property type="entry name" value="Calcineurin-like_PHP"/>
</dbReference>
<dbReference type="PANTHER" id="PTHR40942:SF4">
    <property type="entry name" value="CYTOCHROME C5"/>
    <property type="match status" value="1"/>
</dbReference>
<dbReference type="CDD" id="cd07422">
    <property type="entry name" value="MPP_ApaH"/>
    <property type="match status" value="1"/>
</dbReference>
<dbReference type="InterPro" id="IPR029052">
    <property type="entry name" value="Metallo-depent_PP-like"/>
</dbReference>
<evidence type="ECO:0000256" key="5">
    <source>
        <dbReference type="HAMAP-Rule" id="MF_00199"/>
    </source>
</evidence>
<dbReference type="EC" id="3.6.1.41" evidence="5"/>
<dbReference type="AlphaFoldDB" id="A0AB33Z271"/>
<evidence type="ECO:0000313" key="7">
    <source>
        <dbReference type="EMBL" id="EPD13016.1"/>
    </source>
</evidence>
<reference evidence="7 8" key="1">
    <citation type="journal article" date="2013" name="Genome Announc.">
        <title>Genome Sequence of the Pyrene- and Fluoranthene-Degrading Bacterium Cycloclasticus sp. Strain PY97M.</title>
        <authorList>
            <person name="Cui Z."/>
            <person name="Xu G."/>
            <person name="Li Q."/>
            <person name="Gao W."/>
            <person name="Zheng L."/>
        </authorList>
    </citation>
    <scope>NUCLEOTIDE SEQUENCE [LARGE SCALE GENOMIC DNA]</scope>
    <source>
        <strain evidence="7 8">PY97M</strain>
    </source>
</reference>
<dbReference type="Gene3D" id="3.60.21.10">
    <property type="match status" value="1"/>
</dbReference>
<gene>
    <name evidence="5 7" type="primary">apaH</name>
    <name evidence="7" type="ORF">L196_07629</name>
</gene>
<keyword evidence="3 5" id="KW-0378">Hydrolase</keyword>
<dbReference type="PANTHER" id="PTHR40942">
    <property type="match status" value="1"/>
</dbReference>
<protein>
    <recommendedName>
        <fullName evidence="5">Bis(5'-nucleosyl)-tetraphosphatase, symmetrical</fullName>
        <ecNumber evidence="5">3.6.1.41</ecNumber>
    </recommendedName>
    <alternativeName>
        <fullName evidence="5">Ap4A hydrolase</fullName>
    </alternativeName>
    <alternativeName>
        <fullName evidence="5">Diadenosine 5',5'''-P1,P4-tetraphosphate pyrophosphohydrolase</fullName>
    </alternativeName>
    <alternativeName>
        <fullName evidence="5">Diadenosine tetraphosphatase</fullName>
    </alternativeName>
</protein>
<dbReference type="Pfam" id="PF00149">
    <property type="entry name" value="Metallophos"/>
    <property type="match status" value="1"/>
</dbReference>
<dbReference type="SUPFAM" id="SSF56300">
    <property type="entry name" value="Metallo-dependent phosphatases"/>
    <property type="match status" value="1"/>
</dbReference>
<dbReference type="NCBIfam" id="NF001204">
    <property type="entry name" value="PRK00166.1"/>
    <property type="match status" value="1"/>
</dbReference>
<evidence type="ECO:0000313" key="8">
    <source>
        <dbReference type="Proteomes" id="UP000015462"/>
    </source>
</evidence>
<name>A0AB33Z271_9GAMM</name>
<dbReference type="GO" id="GO:0008803">
    <property type="term" value="F:bis(5'-nucleosyl)-tetraphosphatase (symmetrical) activity"/>
    <property type="evidence" value="ECO:0007669"/>
    <property type="project" value="UniProtKB-UniRule"/>
</dbReference>
<evidence type="ECO:0000256" key="2">
    <source>
        <dbReference type="ARBA" id="ARBA00005419"/>
    </source>
</evidence>
<dbReference type="HAMAP" id="MF_00199">
    <property type="entry name" value="ApaH"/>
    <property type="match status" value="1"/>
</dbReference>
<dbReference type="EMBL" id="ASHL01000005">
    <property type="protein sequence ID" value="EPD13016.1"/>
    <property type="molecule type" value="Genomic_DNA"/>
</dbReference>
<keyword evidence="8" id="KW-1185">Reference proteome</keyword>